<sequence length="221" mass="23750">MASPANNHPRLAAVPSESVLPPPRDPVSLGEPSDQPPKSDTVPPATALVRSYPQLVEKLAPPTSVDDGKLSSPFENLPIRESQLLAQQSRAAWRDGLLLYALEIRSSLANTENNTKNEWLEPGVGETIGVIEHPGKEGPQLDKKRDGEPEMEWAHEKPEEGEGEQAAAQIEGQAEHLSDDSRPHCAGDGSSRIDRPSEGNNAHGGASNDSFEAEEQPRAAI</sequence>
<dbReference type="AlphaFoldDB" id="A0A9N9Y7I1"/>
<evidence type="ECO:0000313" key="2">
    <source>
        <dbReference type="EMBL" id="CAG9990910.1"/>
    </source>
</evidence>
<proteinExistence type="predicted"/>
<feature type="compositionally biased region" description="Basic and acidic residues" evidence="1">
    <location>
        <begin position="173"/>
        <end position="197"/>
    </location>
</feature>
<evidence type="ECO:0000313" key="3">
    <source>
        <dbReference type="Proteomes" id="UP000754883"/>
    </source>
</evidence>
<organism evidence="2 3">
    <name type="scientific">Clonostachys byssicola</name>
    <dbReference type="NCBI Taxonomy" id="160290"/>
    <lineage>
        <taxon>Eukaryota</taxon>
        <taxon>Fungi</taxon>
        <taxon>Dikarya</taxon>
        <taxon>Ascomycota</taxon>
        <taxon>Pezizomycotina</taxon>
        <taxon>Sordariomycetes</taxon>
        <taxon>Hypocreomycetidae</taxon>
        <taxon>Hypocreales</taxon>
        <taxon>Bionectriaceae</taxon>
        <taxon>Clonostachys</taxon>
    </lineage>
</organism>
<reference evidence="2" key="1">
    <citation type="submission" date="2021-10" db="EMBL/GenBank/DDBJ databases">
        <authorList>
            <person name="Piombo E."/>
        </authorList>
    </citation>
    <scope>NUCLEOTIDE SEQUENCE</scope>
</reference>
<gene>
    <name evidence="2" type="ORF">CBYS24578_00007139</name>
</gene>
<feature type="region of interest" description="Disordered" evidence="1">
    <location>
        <begin position="1"/>
        <end position="45"/>
    </location>
</feature>
<dbReference type="EMBL" id="CABFNO020001476">
    <property type="protein sequence ID" value="CAG9990910.1"/>
    <property type="molecule type" value="Genomic_DNA"/>
</dbReference>
<comment type="caution">
    <text evidence="2">The sequence shown here is derived from an EMBL/GenBank/DDBJ whole genome shotgun (WGS) entry which is preliminary data.</text>
</comment>
<keyword evidence="3" id="KW-1185">Reference proteome</keyword>
<name>A0A9N9Y7I1_9HYPO</name>
<evidence type="ECO:0000256" key="1">
    <source>
        <dbReference type="SAM" id="MobiDB-lite"/>
    </source>
</evidence>
<accession>A0A9N9Y7I1</accession>
<dbReference type="Proteomes" id="UP000754883">
    <property type="component" value="Unassembled WGS sequence"/>
</dbReference>
<feature type="compositionally biased region" description="Basic and acidic residues" evidence="1">
    <location>
        <begin position="133"/>
        <end position="160"/>
    </location>
</feature>
<feature type="region of interest" description="Disordered" evidence="1">
    <location>
        <begin position="129"/>
        <end position="221"/>
    </location>
</feature>
<dbReference type="OrthoDB" id="5152937at2759"/>
<protein>
    <submittedName>
        <fullName evidence="2">Uncharacterized protein</fullName>
    </submittedName>
</protein>